<evidence type="ECO:0000256" key="3">
    <source>
        <dbReference type="ARBA" id="ARBA00022692"/>
    </source>
</evidence>
<dbReference type="InterPro" id="IPR051050">
    <property type="entry name" value="Lipid_II_flippase_MurJ/MviN"/>
</dbReference>
<dbReference type="EMBL" id="JAFBCP010000001">
    <property type="protein sequence ID" value="MBM7816422.1"/>
    <property type="molecule type" value="Genomic_DNA"/>
</dbReference>
<sequence>MASMSSLAKSSALMTAGTLVSRVLGLVKTVLLTAAIGLAIGGAADAFDVANKVPNNLYMLLAGGILNAVLVPQIVRASKQADGGADYINRLLTLSILLLAGFTAIATLAAPLLVRIYASPTWDADKIALAVAFAYISLPKIFFFGLYTMLGQVLNAKENFGPYMWAPVLNNVVSIAGLGLFIFLFGPGDMGQHAVGTWDATKIWVIAGTGTLGVVAQALILIWPLKRIGFKYTPTFGFRGVGLGTAGKVAGWTFAAVLVGQLGFIVTSQVASTASSTGTEVTPSLAAYTAAYITFMLPHSLVAVSLSTALFTDLSQSAADYNDEKLVDTYTQGVRVVGFVNTFFTVAFIVLAAPMSMVMAGANQTQAHAVGLIVIAMIIGLIPFSGMYLTQRVFYAYEDARTPFWIQVPQMIVQSAGVIASAFLPKQYIVAGIGASMSVGYIFALALAVWCLRKRLPSLPIAPTLFAHIRFGLAGVVSGAVGFAMMWFLPDPMWAGRGRAFIVCAVIGCVMLAVFMLAAWLIRVPEMRSLVTTVRAKLGR</sequence>
<keyword evidence="3 8" id="KW-0812">Transmembrane</keyword>
<feature type="transmembrane region" description="Helical" evidence="8">
    <location>
        <begin position="429"/>
        <end position="452"/>
    </location>
</feature>
<feature type="transmembrane region" description="Helical" evidence="8">
    <location>
        <begin position="367"/>
        <end position="390"/>
    </location>
</feature>
<evidence type="ECO:0000313" key="9">
    <source>
        <dbReference type="EMBL" id="MBM7816422.1"/>
    </source>
</evidence>
<feature type="transmembrane region" description="Helical" evidence="8">
    <location>
        <begin position="162"/>
        <end position="183"/>
    </location>
</feature>
<dbReference type="InterPro" id="IPR004268">
    <property type="entry name" value="MurJ"/>
</dbReference>
<accession>A0ABS2SJI7</accession>
<feature type="transmembrane region" description="Helical" evidence="8">
    <location>
        <begin position="333"/>
        <end position="355"/>
    </location>
</feature>
<comment type="subcellular location">
    <subcellularLocation>
        <location evidence="1">Cell membrane</location>
        <topology evidence="1">Multi-pass membrane protein</topology>
    </subcellularLocation>
</comment>
<name>A0ABS2SJI7_9MICO</name>
<evidence type="ECO:0000313" key="10">
    <source>
        <dbReference type="Proteomes" id="UP000809290"/>
    </source>
</evidence>
<dbReference type="PRINTS" id="PR01806">
    <property type="entry name" value="VIRFACTRMVIN"/>
</dbReference>
<organism evidence="9 10">
    <name type="scientific">Brevibacterium paucivorans</name>
    <dbReference type="NCBI Taxonomy" id="170994"/>
    <lineage>
        <taxon>Bacteria</taxon>
        <taxon>Bacillati</taxon>
        <taxon>Actinomycetota</taxon>
        <taxon>Actinomycetes</taxon>
        <taxon>Micrococcales</taxon>
        <taxon>Brevibacteriaceae</taxon>
        <taxon>Brevibacterium</taxon>
    </lineage>
</organism>
<evidence type="ECO:0000256" key="4">
    <source>
        <dbReference type="ARBA" id="ARBA00022960"/>
    </source>
</evidence>
<comment type="caution">
    <text evidence="9">The sequence shown here is derived from an EMBL/GenBank/DDBJ whole genome shotgun (WGS) entry which is preliminary data.</text>
</comment>
<reference evidence="9 10" key="1">
    <citation type="submission" date="2021-01" db="EMBL/GenBank/DDBJ databases">
        <title>Sequencing the genomes of 1000 actinobacteria strains.</title>
        <authorList>
            <person name="Klenk H.-P."/>
        </authorList>
    </citation>
    <scope>NUCLEOTIDE SEQUENCE [LARGE SCALE GENOMIC DNA]</scope>
    <source>
        <strain evidence="9 10">DSM 13657</strain>
    </source>
</reference>
<gene>
    <name evidence="9" type="ORF">JOE56_001116</name>
</gene>
<feature type="transmembrane region" description="Helical" evidence="8">
    <location>
        <begin position="464"/>
        <end position="488"/>
    </location>
</feature>
<dbReference type="Pfam" id="PF03023">
    <property type="entry name" value="MurJ"/>
    <property type="match status" value="1"/>
</dbReference>
<dbReference type="PANTHER" id="PTHR47019:SF1">
    <property type="entry name" value="LIPID II FLIPPASE MURJ"/>
    <property type="match status" value="1"/>
</dbReference>
<protein>
    <submittedName>
        <fullName evidence="9">Peptidoglycan lipid II flippase</fullName>
    </submittedName>
</protein>
<keyword evidence="10" id="KW-1185">Reference proteome</keyword>
<feature type="transmembrane region" description="Helical" evidence="8">
    <location>
        <begin position="203"/>
        <end position="225"/>
    </location>
</feature>
<keyword evidence="5" id="KW-0573">Peptidoglycan synthesis</keyword>
<feature type="transmembrane region" description="Helical" evidence="8">
    <location>
        <begin position="500"/>
        <end position="522"/>
    </location>
</feature>
<evidence type="ECO:0000256" key="1">
    <source>
        <dbReference type="ARBA" id="ARBA00004651"/>
    </source>
</evidence>
<feature type="transmembrane region" description="Helical" evidence="8">
    <location>
        <begin position="56"/>
        <end position="75"/>
    </location>
</feature>
<keyword evidence="4" id="KW-0133">Cell shape</keyword>
<evidence type="ECO:0000256" key="8">
    <source>
        <dbReference type="SAM" id="Phobius"/>
    </source>
</evidence>
<feature type="transmembrane region" description="Helical" evidence="8">
    <location>
        <begin position="87"/>
        <end position="114"/>
    </location>
</feature>
<dbReference type="Proteomes" id="UP000809290">
    <property type="component" value="Unassembled WGS sequence"/>
</dbReference>
<dbReference type="NCBIfam" id="TIGR01695">
    <property type="entry name" value="murJ_mviN"/>
    <property type="match status" value="1"/>
</dbReference>
<evidence type="ECO:0000256" key="5">
    <source>
        <dbReference type="ARBA" id="ARBA00022984"/>
    </source>
</evidence>
<keyword evidence="6 8" id="KW-1133">Transmembrane helix</keyword>
<keyword evidence="2" id="KW-1003">Cell membrane</keyword>
<keyword evidence="7 8" id="KW-0472">Membrane</keyword>
<dbReference type="PANTHER" id="PTHR47019">
    <property type="entry name" value="LIPID II FLIPPASE MURJ"/>
    <property type="match status" value="1"/>
</dbReference>
<dbReference type="CDD" id="cd13123">
    <property type="entry name" value="MATE_MurJ_like"/>
    <property type="match status" value="1"/>
</dbReference>
<evidence type="ECO:0000256" key="7">
    <source>
        <dbReference type="ARBA" id="ARBA00023136"/>
    </source>
</evidence>
<feature type="transmembrane region" description="Helical" evidence="8">
    <location>
        <begin position="286"/>
        <end position="312"/>
    </location>
</feature>
<feature type="transmembrane region" description="Helical" evidence="8">
    <location>
        <begin position="402"/>
        <end position="423"/>
    </location>
</feature>
<evidence type="ECO:0000256" key="6">
    <source>
        <dbReference type="ARBA" id="ARBA00022989"/>
    </source>
</evidence>
<proteinExistence type="predicted"/>
<feature type="transmembrane region" description="Helical" evidence="8">
    <location>
        <begin position="126"/>
        <end position="150"/>
    </location>
</feature>
<evidence type="ECO:0000256" key="2">
    <source>
        <dbReference type="ARBA" id="ARBA00022475"/>
    </source>
</evidence>
<feature type="transmembrane region" description="Helical" evidence="8">
    <location>
        <begin position="246"/>
        <end position="266"/>
    </location>
</feature>